<dbReference type="EMBL" id="CM007648">
    <property type="protein sequence ID" value="ONM15829.1"/>
    <property type="molecule type" value="Genomic_DNA"/>
</dbReference>
<protein>
    <submittedName>
        <fullName evidence="2">Uncharacterized protein</fullName>
    </submittedName>
</protein>
<name>A0A1D6E5T8_MAIZE</name>
<evidence type="ECO:0000256" key="1">
    <source>
        <dbReference type="SAM" id="MobiDB-lite"/>
    </source>
</evidence>
<reference evidence="2" key="1">
    <citation type="submission" date="2015-12" db="EMBL/GenBank/DDBJ databases">
        <title>Update maize B73 reference genome by single molecule sequencing technologies.</title>
        <authorList>
            <consortium name="Maize Genome Sequencing Project"/>
            <person name="Ware D."/>
        </authorList>
    </citation>
    <scope>NUCLEOTIDE SEQUENCE [LARGE SCALE GENOMIC DNA]</scope>
    <source>
        <tissue evidence="2">Seedling</tissue>
    </source>
</reference>
<evidence type="ECO:0000313" key="2">
    <source>
        <dbReference type="EMBL" id="ONM15829.1"/>
    </source>
</evidence>
<sequence>MPLWGTAASTQPAAKGDAACAPLGSGGGGVKMNPVSKSGALSGSRTSASLMWLSSSKRLHQRVAS</sequence>
<dbReference type="InParanoid" id="A0A1D6E5T8"/>
<feature type="compositionally biased region" description="Polar residues" evidence="1">
    <location>
        <begin position="35"/>
        <end position="45"/>
    </location>
</feature>
<accession>A0A1D6E5T8</accession>
<gene>
    <name evidence="2" type="ORF">ZEAMMB73_Zm00001d002975</name>
</gene>
<feature type="region of interest" description="Disordered" evidence="1">
    <location>
        <begin position="1"/>
        <end position="45"/>
    </location>
</feature>
<proteinExistence type="predicted"/>
<organism evidence="2">
    <name type="scientific">Zea mays</name>
    <name type="common">Maize</name>
    <dbReference type="NCBI Taxonomy" id="4577"/>
    <lineage>
        <taxon>Eukaryota</taxon>
        <taxon>Viridiplantae</taxon>
        <taxon>Streptophyta</taxon>
        <taxon>Embryophyta</taxon>
        <taxon>Tracheophyta</taxon>
        <taxon>Spermatophyta</taxon>
        <taxon>Magnoliopsida</taxon>
        <taxon>Liliopsida</taxon>
        <taxon>Poales</taxon>
        <taxon>Poaceae</taxon>
        <taxon>PACMAD clade</taxon>
        <taxon>Panicoideae</taxon>
        <taxon>Andropogonodae</taxon>
        <taxon>Andropogoneae</taxon>
        <taxon>Tripsacinae</taxon>
        <taxon>Zea</taxon>
    </lineage>
</organism>
<dbReference type="AlphaFoldDB" id="A0A1D6E5T8"/>